<feature type="compositionally biased region" description="Basic and acidic residues" evidence="1">
    <location>
        <begin position="54"/>
        <end position="63"/>
    </location>
</feature>
<protein>
    <submittedName>
        <fullName evidence="2">Uncharacterized protein</fullName>
    </submittedName>
</protein>
<gene>
    <name evidence="2" type="ORF">Bca52824_081440</name>
</gene>
<dbReference type="EMBL" id="JAAMPC010000016">
    <property type="protein sequence ID" value="KAG2251304.1"/>
    <property type="molecule type" value="Genomic_DNA"/>
</dbReference>
<name>A0A8X7PKJ0_BRACI</name>
<feature type="region of interest" description="Disordered" evidence="1">
    <location>
        <begin position="1"/>
        <end position="63"/>
    </location>
</feature>
<feature type="compositionally biased region" description="Basic residues" evidence="1">
    <location>
        <begin position="34"/>
        <end position="45"/>
    </location>
</feature>
<organism evidence="2 3">
    <name type="scientific">Brassica carinata</name>
    <name type="common">Ethiopian mustard</name>
    <name type="synonym">Abyssinian cabbage</name>
    <dbReference type="NCBI Taxonomy" id="52824"/>
    <lineage>
        <taxon>Eukaryota</taxon>
        <taxon>Viridiplantae</taxon>
        <taxon>Streptophyta</taxon>
        <taxon>Embryophyta</taxon>
        <taxon>Tracheophyta</taxon>
        <taxon>Spermatophyta</taxon>
        <taxon>Magnoliopsida</taxon>
        <taxon>eudicotyledons</taxon>
        <taxon>Gunneridae</taxon>
        <taxon>Pentapetalae</taxon>
        <taxon>rosids</taxon>
        <taxon>malvids</taxon>
        <taxon>Brassicales</taxon>
        <taxon>Brassicaceae</taxon>
        <taxon>Brassiceae</taxon>
        <taxon>Brassica</taxon>
    </lineage>
</organism>
<proteinExistence type="predicted"/>
<comment type="caution">
    <text evidence="2">The sequence shown here is derived from an EMBL/GenBank/DDBJ whole genome shotgun (WGS) entry which is preliminary data.</text>
</comment>
<reference evidence="2 3" key="1">
    <citation type="submission" date="2020-02" db="EMBL/GenBank/DDBJ databases">
        <authorList>
            <person name="Ma Q."/>
            <person name="Huang Y."/>
            <person name="Song X."/>
            <person name="Pei D."/>
        </authorList>
    </citation>
    <scope>NUCLEOTIDE SEQUENCE [LARGE SCALE GENOMIC DNA]</scope>
    <source>
        <strain evidence="2">Sxm20200214</strain>
        <tissue evidence="2">Leaf</tissue>
    </source>
</reference>
<sequence>MTPLKKQGMTHQSLHNFKSKPTENTAGTKEARRSYHRQIHSKTTKKPQNNATSAKEDGDGDRDRLWHAFGCATRCRSTLQFRGDNSAQDDMPGAGEVTTKPHKTVTKVPPATTAGFAACGDTKGNATVVCGVTNEEAKLQGYRRKSHVLLSFLASEWPSV</sequence>
<feature type="region of interest" description="Disordered" evidence="1">
    <location>
        <begin position="83"/>
        <end position="108"/>
    </location>
</feature>
<evidence type="ECO:0000313" key="2">
    <source>
        <dbReference type="EMBL" id="KAG2251304.1"/>
    </source>
</evidence>
<dbReference type="Proteomes" id="UP000886595">
    <property type="component" value="Unassembled WGS sequence"/>
</dbReference>
<keyword evidence="3" id="KW-1185">Reference proteome</keyword>
<accession>A0A8X7PKJ0</accession>
<evidence type="ECO:0000256" key="1">
    <source>
        <dbReference type="SAM" id="MobiDB-lite"/>
    </source>
</evidence>
<evidence type="ECO:0000313" key="3">
    <source>
        <dbReference type="Proteomes" id="UP000886595"/>
    </source>
</evidence>
<dbReference type="AlphaFoldDB" id="A0A8X7PKJ0"/>